<name>A0AAE6WH42_9LACO</name>
<evidence type="ECO:0000313" key="3">
    <source>
        <dbReference type="EMBL" id="QIA89686.1"/>
    </source>
</evidence>
<proteinExistence type="predicted"/>
<dbReference type="EMBL" id="CP040852">
    <property type="protein sequence ID" value="QIA89686.1"/>
    <property type="molecule type" value="Genomic_DNA"/>
</dbReference>
<evidence type="ECO:0000313" key="2">
    <source>
        <dbReference type="EMBL" id="QIA89670.1"/>
    </source>
</evidence>
<accession>A0AAE6WH42</accession>
<dbReference type="NCBIfam" id="TIGR02681">
    <property type="entry name" value="phage_pRha"/>
    <property type="match status" value="1"/>
</dbReference>
<evidence type="ECO:0008006" key="5">
    <source>
        <dbReference type="Google" id="ProtNLM"/>
    </source>
</evidence>
<evidence type="ECO:0000313" key="1">
    <source>
        <dbReference type="EMBL" id="QIA89655.1"/>
    </source>
</evidence>
<dbReference type="InterPro" id="IPR014054">
    <property type="entry name" value="Phage_regulatory_Rha"/>
</dbReference>
<sequence>MQELERLTEVMIKDRKAITSSLNVAQVFHKQHKNVLRKIDQIKEDWDKVINHEELSSKDSPINQMELPLKMSSINKNEFSSKMDVVKKRFKDHFKETTYITENGRTVKSYDLDRFGFTMLVTSFNGKEAMKFKLAYFSRFDEMEQELIKRNTLYDIEKDLRRQLTDCLKEHYQGDNLSGEIRSMTQLLYMVTAGNNASKLKRDRGLDRKASVFAEALTSAERSKYMAKESQLIALYQAGVTDYHELKDKLKDTE</sequence>
<organism evidence="1 4">
    <name type="scientific">Ligilactobacillus murinus</name>
    <dbReference type="NCBI Taxonomy" id="1622"/>
    <lineage>
        <taxon>Bacteria</taxon>
        <taxon>Bacillati</taxon>
        <taxon>Bacillota</taxon>
        <taxon>Bacilli</taxon>
        <taxon>Lactobacillales</taxon>
        <taxon>Lactobacillaceae</taxon>
        <taxon>Ligilactobacillus</taxon>
    </lineage>
</organism>
<dbReference type="Proteomes" id="UP000463931">
    <property type="component" value="Chromosome"/>
</dbReference>
<dbReference type="RefSeq" id="WP_163587412.1">
    <property type="nucleotide sequence ID" value="NZ_CP040852.1"/>
</dbReference>
<gene>
    <name evidence="1" type="ORF">FEE40_05475</name>
    <name evidence="2" type="ORF">FEE40_05555</name>
    <name evidence="3" type="ORF">FEE40_05640</name>
</gene>
<dbReference type="EMBL" id="CP040852">
    <property type="protein sequence ID" value="QIA89670.1"/>
    <property type="molecule type" value="Genomic_DNA"/>
</dbReference>
<dbReference type="EMBL" id="CP040852">
    <property type="protein sequence ID" value="QIA89655.1"/>
    <property type="molecule type" value="Genomic_DNA"/>
</dbReference>
<dbReference type="Pfam" id="PF09669">
    <property type="entry name" value="Phage_pRha"/>
    <property type="match status" value="1"/>
</dbReference>
<dbReference type="AlphaFoldDB" id="A0AAE6WH42"/>
<evidence type="ECO:0000313" key="4">
    <source>
        <dbReference type="Proteomes" id="UP000463931"/>
    </source>
</evidence>
<protein>
    <recommendedName>
        <fullName evidence="5">Rha family transcriptional regulator</fullName>
    </recommendedName>
</protein>
<reference evidence="1 4" key="1">
    <citation type="journal article" date="2019" name="Nat. Med.">
        <title>Preventing dysbiosis of the neonatal mouse intestinal microbiome protects against late-onset sepsis.</title>
        <authorList>
            <person name="Singer J.R."/>
            <person name="Blosser E.G."/>
            <person name="Zindl C.L."/>
            <person name="Silberger D.J."/>
            <person name="Conlan S."/>
            <person name="Laufer V.A."/>
            <person name="DiToro D."/>
            <person name="Deming C."/>
            <person name="Kumar R."/>
            <person name="Morrow C.D."/>
            <person name="Segre J.A."/>
            <person name="Gray M.J."/>
            <person name="Randolph D.A."/>
            <person name="Weaver C.T."/>
        </authorList>
    </citation>
    <scope>NUCLEOTIDE SEQUENCE [LARGE SCALE GENOMIC DNA]</scope>
    <source>
        <strain evidence="1 4">V10</strain>
    </source>
</reference>